<evidence type="ECO:0000256" key="1">
    <source>
        <dbReference type="ARBA" id="ARBA00022441"/>
    </source>
</evidence>
<dbReference type="CDD" id="cd18186">
    <property type="entry name" value="BTB_POZ_ZBTB_KLHL-like"/>
    <property type="match status" value="1"/>
</dbReference>
<dbReference type="Gene3D" id="3.30.710.10">
    <property type="entry name" value="Potassium Channel Kv1.1, Chain A"/>
    <property type="match status" value="2"/>
</dbReference>
<dbReference type="Gene3D" id="2.120.10.80">
    <property type="entry name" value="Kelch-type beta propeller"/>
    <property type="match status" value="2"/>
</dbReference>
<evidence type="ECO:0000256" key="2">
    <source>
        <dbReference type="ARBA" id="ARBA00022737"/>
    </source>
</evidence>
<dbReference type="Pfam" id="PF00651">
    <property type="entry name" value="BTB"/>
    <property type="match status" value="1"/>
</dbReference>
<evidence type="ECO:0000259" key="3">
    <source>
        <dbReference type="PROSITE" id="PS50097"/>
    </source>
</evidence>
<dbReference type="SUPFAM" id="SSF54695">
    <property type="entry name" value="POZ domain"/>
    <property type="match status" value="2"/>
</dbReference>
<name>A0A9Q0LQI1_ANAIG</name>
<dbReference type="InterPro" id="IPR015915">
    <property type="entry name" value="Kelch-typ_b-propeller"/>
</dbReference>
<dbReference type="InterPro" id="IPR000210">
    <property type="entry name" value="BTB/POZ_dom"/>
</dbReference>
<dbReference type="Proteomes" id="UP001149090">
    <property type="component" value="Unassembled WGS sequence"/>
</dbReference>
<dbReference type="OrthoDB" id="4447at2759"/>
<keyword evidence="1" id="KW-0880">Kelch repeat</keyword>
<sequence>MNFENFPFNFWVKLETENTPTKRFGHSSVYLKSLNTFFLFGGHDGIGQGGGGQGNILNDLYQLNFSKLPLKWEKIEPKKEKIPNIFRQSGVGYEKEKKLIFFGGTLEDNSIINTIYQYNSQKNSFKKLEIEDEIPCKRLRHSAILDSQNQMWIFGGADQDILNDTWVFSLSQKKWNRIKTVGNPPPRYGHSVTIYNHPFHHEKMFIMGGNINSFFRVYSNDLWELDLVTLTWTEIKIQDPFYLPHERAGHVSTFRPIQDDIFIQGGGDGKSSSLFDSYGYSIKKEKWKEIKTISTQLNIPRADHTFHFFDNSKAILYGGSSRPLGDVLGDITYIKFPNEYTYDFKWLLKSGFLSDLEVSCIGGSFKVHKLIIQSKCKNIQKFIMTCSSHSFQIMLIILHFIYTEIFSLDSLLKQKNILEDIPKIKSVSPTFDAQKSSTEFSSIYSQLMESQHKDLYDEEIMQELLVIAQELDIQSLIYLIKSILQKNQIKPENFLNFSNFTNVFHVHKIILAARSELYRGLFTNSCDESNQVSDMSSKSDETIRLVLQFIYSNKMENVNDPLILSELFDVQEYYQLSSNPNDLIDQSNLDLMDQSNLDLIDQSNLDDENQSNLN</sequence>
<proteinExistence type="predicted"/>
<dbReference type="SUPFAM" id="SSF117281">
    <property type="entry name" value="Kelch motif"/>
    <property type="match status" value="1"/>
</dbReference>
<dbReference type="AlphaFoldDB" id="A0A9Q0LQI1"/>
<organism evidence="4 5">
    <name type="scientific">Anaeramoeba ignava</name>
    <name type="common">Anaerobic marine amoeba</name>
    <dbReference type="NCBI Taxonomy" id="1746090"/>
    <lineage>
        <taxon>Eukaryota</taxon>
        <taxon>Metamonada</taxon>
        <taxon>Anaeramoebidae</taxon>
        <taxon>Anaeramoeba</taxon>
    </lineage>
</organism>
<dbReference type="PROSITE" id="PS50097">
    <property type="entry name" value="BTB"/>
    <property type="match status" value="1"/>
</dbReference>
<keyword evidence="2" id="KW-0677">Repeat</keyword>
<evidence type="ECO:0000313" key="4">
    <source>
        <dbReference type="EMBL" id="KAJ5076714.1"/>
    </source>
</evidence>
<comment type="caution">
    <text evidence="4">The sequence shown here is derived from an EMBL/GenBank/DDBJ whole genome shotgun (WGS) entry which is preliminary data.</text>
</comment>
<accession>A0A9Q0LQI1</accession>
<feature type="domain" description="BTB" evidence="3">
    <location>
        <begin position="491"/>
        <end position="559"/>
    </location>
</feature>
<evidence type="ECO:0000313" key="5">
    <source>
        <dbReference type="Proteomes" id="UP001149090"/>
    </source>
</evidence>
<protein>
    <recommendedName>
        <fullName evidence="3">BTB domain-containing protein</fullName>
    </recommendedName>
</protein>
<reference evidence="4" key="1">
    <citation type="submission" date="2022-10" db="EMBL/GenBank/DDBJ databases">
        <title>Novel sulphate-reducing endosymbionts in the free-living metamonad Anaeramoeba.</title>
        <authorList>
            <person name="Jerlstrom-Hultqvist J."/>
            <person name="Cepicka I."/>
            <person name="Gallot-Lavallee L."/>
            <person name="Salas-Leiva D."/>
            <person name="Curtis B.A."/>
            <person name="Zahonova K."/>
            <person name="Pipaliya S."/>
            <person name="Dacks J."/>
            <person name="Roger A.J."/>
        </authorList>
    </citation>
    <scope>NUCLEOTIDE SEQUENCE</scope>
    <source>
        <strain evidence="4">BMAN</strain>
    </source>
</reference>
<gene>
    <name evidence="4" type="ORF">M0811_00031</name>
</gene>
<dbReference type="PANTHER" id="PTHR46093:SF18">
    <property type="entry name" value="FIBRONECTIN TYPE-III DOMAIN-CONTAINING PROTEIN"/>
    <property type="match status" value="1"/>
</dbReference>
<keyword evidence="5" id="KW-1185">Reference proteome</keyword>
<dbReference type="EMBL" id="JAPDFW010000059">
    <property type="protein sequence ID" value="KAJ5076714.1"/>
    <property type="molecule type" value="Genomic_DNA"/>
</dbReference>
<dbReference type="PANTHER" id="PTHR46093">
    <property type="entry name" value="ACYL-COA-BINDING DOMAIN-CONTAINING PROTEIN 5"/>
    <property type="match status" value="1"/>
</dbReference>
<dbReference type="Pfam" id="PF24681">
    <property type="entry name" value="Kelch_KLHDC2_KLHL20_DRC7"/>
    <property type="match status" value="1"/>
</dbReference>
<dbReference type="InterPro" id="IPR011333">
    <property type="entry name" value="SKP1/BTB/POZ_sf"/>
</dbReference>